<dbReference type="GeneID" id="37014580"/>
<evidence type="ECO:0000313" key="3">
    <source>
        <dbReference type="EMBL" id="PWN19779.1"/>
    </source>
</evidence>
<dbReference type="RefSeq" id="XP_025346939.1">
    <property type="nucleotide sequence ID" value="XM_025492846.1"/>
</dbReference>
<protein>
    <recommendedName>
        <fullName evidence="2">Lethal giant larvae (Lgl)-like C-terminal domain-containing protein</fullName>
    </recommendedName>
</protein>
<feature type="compositionally biased region" description="Low complexity" evidence="1">
    <location>
        <begin position="11"/>
        <end position="30"/>
    </location>
</feature>
<dbReference type="GO" id="GO:0019905">
    <property type="term" value="F:syntaxin binding"/>
    <property type="evidence" value="ECO:0007669"/>
    <property type="project" value="TreeGrafter"/>
</dbReference>
<dbReference type="PANTHER" id="PTHR10241:SF25">
    <property type="entry name" value="TOMOSYN, ISOFORM C"/>
    <property type="match status" value="1"/>
</dbReference>
<dbReference type="InterPro" id="IPR013905">
    <property type="entry name" value="Lgl_C_dom"/>
</dbReference>
<dbReference type="GO" id="GO:0006893">
    <property type="term" value="P:Golgi to plasma membrane transport"/>
    <property type="evidence" value="ECO:0007669"/>
    <property type="project" value="TreeGrafter"/>
</dbReference>
<feature type="compositionally biased region" description="Polar residues" evidence="1">
    <location>
        <begin position="486"/>
        <end position="495"/>
    </location>
</feature>
<feature type="region of interest" description="Disordered" evidence="1">
    <location>
        <begin position="1"/>
        <end position="96"/>
    </location>
</feature>
<feature type="compositionally biased region" description="Acidic residues" evidence="1">
    <location>
        <begin position="80"/>
        <end position="96"/>
    </location>
</feature>
<feature type="compositionally biased region" description="Basic and acidic residues" evidence="1">
    <location>
        <begin position="1"/>
        <end position="10"/>
    </location>
</feature>
<evidence type="ECO:0000313" key="4">
    <source>
        <dbReference type="Proteomes" id="UP000245942"/>
    </source>
</evidence>
<feature type="domain" description="Lethal giant larvae (Lgl)-like C-terminal" evidence="2">
    <location>
        <begin position="87"/>
        <end position="460"/>
    </location>
</feature>
<dbReference type="GO" id="GO:0005886">
    <property type="term" value="C:plasma membrane"/>
    <property type="evidence" value="ECO:0007669"/>
    <property type="project" value="TreeGrafter"/>
</dbReference>
<accession>A0A316U392</accession>
<dbReference type="GO" id="GO:0006887">
    <property type="term" value="P:exocytosis"/>
    <property type="evidence" value="ECO:0007669"/>
    <property type="project" value="TreeGrafter"/>
</dbReference>
<reference evidence="3 4" key="1">
    <citation type="journal article" date="2018" name="Mol. Biol. Evol.">
        <title>Broad Genomic Sampling Reveals a Smut Pathogenic Ancestry of the Fungal Clade Ustilaginomycotina.</title>
        <authorList>
            <person name="Kijpornyongpan T."/>
            <person name="Mondo S.J."/>
            <person name="Barry K."/>
            <person name="Sandor L."/>
            <person name="Lee J."/>
            <person name="Lipzen A."/>
            <person name="Pangilinan J."/>
            <person name="LaButti K."/>
            <person name="Hainaut M."/>
            <person name="Henrissat B."/>
            <person name="Grigoriev I.V."/>
            <person name="Spatafora J.W."/>
            <person name="Aime M.C."/>
        </authorList>
    </citation>
    <scope>NUCLEOTIDE SEQUENCE [LARGE SCALE GENOMIC DNA]</scope>
    <source>
        <strain evidence="3 4">MCA 4718</strain>
    </source>
</reference>
<evidence type="ECO:0000259" key="2">
    <source>
        <dbReference type="Pfam" id="PF08596"/>
    </source>
</evidence>
<name>A0A316U392_9BASI</name>
<dbReference type="EMBL" id="KZ819330">
    <property type="protein sequence ID" value="PWN19779.1"/>
    <property type="molecule type" value="Genomic_DNA"/>
</dbReference>
<dbReference type="Pfam" id="PF08596">
    <property type="entry name" value="Lgl_C"/>
    <property type="match status" value="1"/>
</dbReference>
<keyword evidence="4" id="KW-1185">Reference proteome</keyword>
<dbReference type="GO" id="GO:0045159">
    <property type="term" value="F:myosin II binding"/>
    <property type="evidence" value="ECO:0007669"/>
    <property type="project" value="TreeGrafter"/>
</dbReference>
<dbReference type="AlphaFoldDB" id="A0A316U392"/>
<proteinExistence type="predicted"/>
<evidence type="ECO:0000256" key="1">
    <source>
        <dbReference type="SAM" id="MobiDB-lite"/>
    </source>
</evidence>
<dbReference type="PANTHER" id="PTHR10241">
    <property type="entry name" value="LETHAL 2 GIANT LARVAE PROTEIN"/>
    <property type="match status" value="1"/>
</dbReference>
<dbReference type="GO" id="GO:0005737">
    <property type="term" value="C:cytoplasm"/>
    <property type="evidence" value="ECO:0007669"/>
    <property type="project" value="TreeGrafter"/>
</dbReference>
<organism evidence="3 4">
    <name type="scientific">Pseudomicrostroma glucosiphilum</name>
    <dbReference type="NCBI Taxonomy" id="1684307"/>
    <lineage>
        <taxon>Eukaryota</taxon>
        <taxon>Fungi</taxon>
        <taxon>Dikarya</taxon>
        <taxon>Basidiomycota</taxon>
        <taxon>Ustilaginomycotina</taxon>
        <taxon>Exobasidiomycetes</taxon>
        <taxon>Microstromatales</taxon>
        <taxon>Microstromatales incertae sedis</taxon>
        <taxon>Pseudomicrostroma</taxon>
    </lineage>
</organism>
<dbReference type="OrthoDB" id="19944at2759"/>
<dbReference type="Proteomes" id="UP000245942">
    <property type="component" value="Unassembled WGS sequence"/>
</dbReference>
<dbReference type="STRING" id="1684307.A0A316U392"/>
<gene>
    <name evidence="3" type="ORF">BCV69DRAFT_283880</name>
</gene>
<feature type="compositionally biased region" description="Low complexity" evidence="1">
    <location>
        <begin position="512"/>
        <end position="521"/>
    </location>
</feature>
<feature type="region of interest" description="Disordered" evidence="1">
    <location>
        <begin position="477"/>
        <end position="521"/>
    </location>
</feature>
<dbReference type="GO" id="GO:0005096">
    <property type="term" value="F:GTPase activator activity"/>
    <property type="evidence" value="ECO:0007669"/>
    <property type="project" value="TreeGrafter"/>
</dbReference>
<sequence length="579" mass="61704">MRRALRDLDSPRSQSPAPGSSSFPGPSSSSALGTPPPRPKRDPNRGGVMRRFRRQGEEEGPPPMPAPQGPAGMENAGQMEDTDAGDEFTDLDEANDWSEDGFKANLLIDLGRGEITQVAHSDIGFLAIACGAGLAIIDLRGPEILLREGLGDDFSVAAPSTKGREGRSAKKLLEAESKAPITSLAWTICRLPGAKPVNHTVLAPRLVVGRGNGLVTVWTSMQALSMWLPERTGAIKVDELDYESSRPSQLSPRCSLQVLDVAGNSAVAVPVELQRAIREQSRSLGREEDALLSDVPLLFGWSDHSLFIRSGLLGPRIAKADTTEAILRAALVERGTEKLAVAVSKTSIRVYSTPGLELVQRIQRHGHDFGEQTTSQQSVSIDRGPSGVFLEVLSSLDARLWTFFAQAPRPMTPSLLLHAPKAMPAHPGAGAVSAVASWFSTKAATTSSLDDVFAGPHRPEAPRLPPMKTKETFVADLAGEDPSPKSPASGSTPLSPSVDGRARGAAARHHATAATVAQTQGTRDQMGWNLDLARRRGEAMAGLENSLASLEKSTSDWVKESKSALIKSAAKDKLSKFGF</sequence>